<keyword evidence="6" id="KW-0175">Coiled coil</keyword>
<evidence type="ECO:0000313" key="8">
    <source>
        <dbReference type="EMBL" id="JAS51437.1"/>
    </source>
</evidence>
<dbReference type="GO" id="GO:0051301">
    <property type="term" value="P:cell division"/>
    <property type="evidence" value="ECO:0007669"/>
    <property type="project" value="UniProtKB-KW"/>
</dbReference>
<dbReference type="SUPFAM" id="SSF52540">
    <property type="entry name" value="P-loop containing nucleoside triphosphate hydrolases"/>
    <property type="match status" value="1"/>
</dbReference>
<reference evidence="8" key="1">
    <citation type="submission" date="2015-11" db="EMBL/GenBank/DDBJ databases">
        <title>De novo transcriptome assembly of four potential Pierce s Disease insect vectors from Arizona vineyards.</title>
        <authorList>
            <person name="Tassone E.E."/>
        </authorList>
    </citation>
    <scope>NUCLEOTIDE SEQUENCE</scope>
</reference>
<keyword evidence="5" id="KW-0131">Cell cycle</keyword>
<dbReference type="Pfam" id="PF02463">
    <property type="entry name" value="SMC_N"/>
    <property type="match status" value="1"/>
</dbReference>
<dbReference type="EMBL" id="GECZ01018332">
    <property type="protein sequence ID" value="JAS51437.1"/>
    <property type="molecule type" value="Transcribed_RNA"/>
</dbReference>
<evidence type="ECO:0000259" key="7">
    <source>
        <dbReference type="Pfam" id="PF02463"/>
    </source>
</evidence>
<comment type="subcellular location">
    <subcellularLocation>
        <location evidence="1">Nucleus</location>
    </subcellularLocation>
</comment>
<dbReference type="GO" id="GO:0005634">
    <property type="term" value="C:nucleus"/>
    <property type="evidence" value="ECO:0007669"/>
    <property type="project" value="UniProtKB-SubCell"/>
</dbReference>
<evidence type="ECO:0000256" key="2">
    <source>
        <dbReference type="ARBA" id="ARBA00022618"/>
    </source>
</evidence>
<accession>A0A1B6FML1</accession>
<keyword evidence="4" id="KW-0539">Nucleus</keyword>
<dbReference type="InterPro" id="IPR027417">
    <property type="entry name" value="P-loop_NTPase"/>
</dbReference>
<dbReference type="PANTHER" id="PTHR18937">
    <property type="entry name" value="STRUCTURAL MAINTENANCE OF CHROMOSOMES SMC FAMILY MEMBER"/>
    <property type="match status" value="1"/>
</dbReference>
<dbReference type="GO" id="GO:0003677">
    <property type="term" value="F:DNA binding"/>
    <property type="evidence" value="ECO:0007669"/>
    <property type="project" value="TreeGrafter"/>
</dbReference>
<dbReference type="Gene3D" id="3.40.50.300">
    <property type="entry name" value="P-loop containing nucleotide triphosphate hydrolases"/>
    <property type="match status" value="1"/>
</dbReference>
<evidence type="ECO:0000256" key="5">
    <source>
        <dbReference type="ARBA" id="ARBA00023306"/>
    </source>
</evidence>
<evidence type="ECO:0000256" key="6">
    <source>
        <dbReference type="SAM" id="Coils"/>
    </source>
</evidence>
<dbReference type="GO" id="GO:0008278">
    <property type="term" value="C:cohesin complex"/>
    <property type="evidence" value="ECO:0007669"/>
    <property type="project" value="TreeGrafter"/>
</dbReference>
<dbReference type="GO" id="GO:0007062">
    <property type="term" value="P:sister chromatid cohesion"/>
    <property type="evidence" value="ECO:0007669"/>
    <property type="project" value="TreeGrafter"/>
</dbReference>
<keyword evidence="2" id="KW-0132">Cell division</keyword>
<proteinExistence type="predicted"/>
<evidence type="ECO:0000256" key="3">
    <source>
        <dbReference type="ARBA" id="ARBA00022776"/>
    </source>
</evidence>
<dbReference type="AlphaFoldDB" id="A0A1B6FML1"/>
<evidence type="ECO:0000256" key="1">
    <source>
        <dbReference type="ARBA" id="ARBA00004123"/>
    </source>
</evidence>
<feature type="non-terminal residue" evidence="8">
    <location>
        <position position="316"/>
    </location>
</feature>
<dbReference type="PANTHER" id="PTHR18937:SF12">
    <property type="entry name" value="STRUCTURAL MAINTENANCE OF CHROMOSOMES PROTEIN"/>
    <property type="match status" value="1"/>
</dbReference>
<keyword evidence="3" id="KW-0498">Mitosis</keyword>
<feature type="coiled-coil region" evidence="6">
    <location>
        <begin position="94"/>
        <end position="149"/>
    </location>
</feature>
<evidence type="ECO:0000256" key="4">
    <source>
        <dbReference type="ARBA" id="ARBA00023242"/>
    </source>
</evidence>
<gene>
    <name evidence="8" type="ORF">g.47326</name>
</gene>
<name>A0A1B6FML1_9HEMI</name>
<organism evidence="8">
    <name type="scientific">Cuerna arida</name>
    <dbReference type="NCBI Taxonomy" id="1464854"/>
    <lineage>
        <taxon>Eukaryota</taxon>
        <taxon>Metazoa</taxon>
        <taxon>Ecdysozoa</taxon>
        <taxon>Arthropoda</taxon>
        <taxon>Hexapoda</taxon>
        <taxon>Insecta</taxon>
        <taxon>Pterygota</taxon>
        <taxon>Neoptera</taxon>
        <taxon>Paraneoptera</taxon>
        <taxon>Hemiptera</taxon>
        <taxon>Auchenorrhyncha</taxon>
        <taxon>Membracoidea</taxon>
        <taxon>Cicadellidae</taxon>
        <taxon>Cicadellinae</taxon>
        <taxon>Proconiini</taxon>
        <taxon>Cuerna</taxon>
    </lineage>
</organism>
<protein>
    <recommendedName>
        <fullName evidence="7">RecF/RecN/SMC N-terminal domain-containing protein</fullName>
    </recommendedName>
</protein>
<feature type="domain" description="RecF/RecN/SMC N-terminal" evidence="7">
    <location>
        <begin position="94"/>
        <end position="307"/>
    </location>
</feature>
<sequence>KEIQNTQKQIISLEAKLEAKKSERLGFFKSAKMENIEISIIHGSLDDIDFQTQSSHENGSVNGTQSSSQGRLSVDEIVVDYSSLSSNILRCRDKDEIKKTLDMLESSLKKMRDNVARIQAPNIDFMERLKDAQGRYTSTNELFENLKKRDRVCKQEFEKIKELRRNKFQSLFDSVSERIDGIYKDLAQSPSAQAFLNMENPEEPFLEGVVYNCVAPGKRFQQMCNLSGGEKTLAALALLFAIQSNHPAPFLILDEIDAALDGSNISKVKNFIQKFTNETQVIVISLKPEFFSYAHSLIGITPESSGILTSCVMVYD</sequence>
<dbReference type="InterPro" id="IPR003395">
    <property type="entry name" value="RecF/RecN/SMC_N"/>
</dbReference>
<feature type="non-terminal residue" evidence="8">
    <location>
        <position position="1"/>
    </location>
</feature>